<evidence type="ECO:0000313" key="2">
    <source>
        <dbReference type="Proteomes" id="UP000789572"/>
    </source>
</evidence>
<evidence type="ECO:0000313" key="1">
    <source>
        <dbReference type="EMBL" id="CAG8672980.1"/>
    </source>
</evidence>
<gene>
    <name evidence="1" type="ORF">POCULU_LOCUS11075</name>
</gene>
<sequence>SDYCIQLHGESNPHECDGAVRWVPYVVDDHNGNMCGMPGNFNTVSMFSPTLIVDENPMYMSFDAATYLNNSY</sequence>
<dbReference type="OrthoDB" id="10488604at2759"/>
<name>A0A9N9EIC4_9GLOM</name>
<dbReference type="EMBL" id="CAJVPJ010007028">
    <property type="protein sequence ID" value="CAG8672980.1"/>
    <property type="molecule type" value="Genomic_DNA"/>
</dbReference>
<feature type="non-terminal residue" evidence="1">
    <location>
        <position position="1"/>
    </location>
</feature>
<accession>A0A9N9EIC4</accession>
<reference evidence="1" key="1">
    <citation type="submission" date="2021-06" db="EMBL/GenBank/DDBJ databases">
        <authorList>
            <person name="Kallberg Y."/>
            <person name="Tangrot J."/>
            <person name="Rosling A."/>
        </authorList>
    </citation>
    <scope>NUCLEOTIDE SEQUENCE</scope>
    <source>
        <strain evidence="1">IA702</strain>
    </source>
</reference>
<comment type="caution">
    <text evidence="1">The sequence shown here is derived from an EMBL/GenBank/DDBJ whole genome shotgun (WGS) entry which is preliminary data.</text>
</comment>
<protein>
    <submittedName>
        <fullName evidence="1">1782_t:CDS:1</fullName>
    </submittedName>
</protein>
<proteinExistence type="predicted"/>
<dbReference type="AlphaFoldDB" id="A0A9N9EIC4"/>
<dbReference type="Proteomes" id="UP000789572">
    <property type="component" value="Unassembled WGS sequence"/>
</dbReference>
<organism evidence="1 2">
    <name type="scientific">Paraglomus occultum</name>
    <dbReference type="NCBI Taxonomy" id="144539"/>
    <lineage>
        <taxon>Eukaryota</taxon>
        <taxon>Fungi</taxon>
        <taxon>Fungi incertae sedis</taxon>
        <taxon>Mucoromycota</taxon>
        <taxon>Glomeromycotina</taxon>
        <taxon>Glomeromycetes</taxon>
        <taxon>Paraglomerales</taxon>
        <taxon>Paraglomeraceae</taxon>
        <taxon>Paraglomus</taxon>
    </lineage>
</organism>
<keyword evidence="2" id="KW-1185">Reference proteome</keyword>